<dbReference type="eggNOG" id="ENOG502T3ZB">
    <property type="taxonomic scope" value="Eukaryota"/>
</dbReference>
<organism evidence="2 3">
    <name type="scientific">Globisporangium ultimum (strain ATCC 200006 / CBS 805.95 / DAOM BR144)</name>
    <name type="common">Pythium ultimum</name>
    <dbReference type="NCBI Taxonomy" id="431595"/>
    <lineage>
        <taxon>Eukaryota</taxon>
        <taxon>Sar</taxon>
        <taxon>Stramenopiles</taxon>
        <taxon>Oomycota</taxon>
        <taxon>Peronosporomycetes</taxon>
        <taxon>Pythiales</taxon>
        <taxon>Pythiaceae</taxon>
        <taxon>Globisporangium</taxon>
    </lineage>
</organism>
<dbReference type="HOGENOM" id="CLU_033666_10_4_1"/>
<dbReference type="EnsemblProtists" id="PYU1_T005496">
    <property type="protein sequence ID" value="PYU1_T005496"/>
    <property type="gene ID" value="PYU1_G005485"/>
</dbReference>
<dbReference type="GO" id="GO:0003677">
    <property type="term" value="F:DNA binding"/>
    <property type="evidence" value="ECO:0007669"/>
    <property type="project" value="InterPro"/>
</dbReference>
<dbReference type="Gene3D" id="1.10.10.60">
    <property type="entry name" value="Homeodomain-like"/>
    <property type="match status" value="1"/>
</dbReference>
<evidence type="ECO:0000313" key="2">
    <source>
        <dbReference type="EnsemblProtists" id="PYU1_T005496"/>
    </source>
</evidence>
<keyword evidence="3" id="KW-1185">Reference proteome</keyword>
<reference evidence="2" key="3">
    <citation type="submission" date="2015-02" db="UniProtKB">
        <authorList>
            <consortium name="EnsemblProtists"/>
        </authorList>
    </citation>
    <scope>IDENTIFICATION</scope>
    <source>
        <strain evidence="2">DAOM BR144</strain>
    </source>
</reference>
<evidence type="ECO:0000259" key="1">
    <source>
        <dbReference type="Pfam" id="PF11427"/>
    </source>
</evidence>
<dbReference type="Proteomes" id="UP000019132">
    <property type="component" value="Unassembled WGS sequence"/>
</dbReference>
<dbReference type="AlphaFoldDB" id="K3WKK4"/>
<dbReference type="Pfam" id="PF11427">
    <property type="entry name" value="HTH_Tnp_Tc3_1"/>
    <property type="match status" value="1"/>
</dbReference>
<reference evidence="3" key="2">
    <citation type="submission" date="2010-04" db="EMBL/GenBank/DDBJ databases">
        <authorList>
            <person name="Buell R."/>
            <person name="Hamilton J."/>
            <person name="Hostetler J."/>
        </authorList>
    </citation>
    <scope>NUCLEOTIDE SEQUENCE [LARGE SCALE GENOMIC DNA]</scope>
    <source>
        <strain evidence="3">DAOM:BR144</strain>
    </source>
</reference>
<proteinExistence type="predicted"/>
<reference evidence="3" key="1">
    <citation type="journal article" date="2010" name="Genome Biol.">
        <title>Genome sequence of the necrotrophic plant pathogen Pythium ultimum reveals original pathogenicity mechanisms and effector repertoire.</title>
        <authorList>
            <person name="Levesque C.A."/>
            <person name="Brouwer H."/>
            <person name="Cano L."/>
            <person name="Hamilton J.P."/>
            <person name="Holt C."/>
            <person name="Huitema E."/>
            <person name="Raffaele S."/>
            <person name="Robideau G.P."/>
            <person name="Thines M."/>
            <person name="Win J."/>
            <person name="Zerillo M.M."/>
            <person name="Beakes G.W."/>
            <person name="Boore J.L."/>
            <person name="Busam D."/>
            <person name="Dumas B."/>
            <person name="Ferriera S."/>
            <person name="Fuerstenberg S.I."/>
            <person name="Gachon C.M."/>
            <person name="Gaulin E."/>
            <person name="Govers F."/>
            <person name="Grenville-Briggs L."/>
            <person name="Horner N."/>
            <person name="Hostetler J."/>
            <person name="Jiang R.H."/>
            <person name="Johnson J."/>
            <person name="Krajaejun T."/>
            <person name="Lin H."/>
            <person name="Meijer H.J."/>
            <person name="Moore B."/>
            <person name="Morris P."/>
            <person name="Phuntmart V."/>
            <person name="Puiu D."/>
            <person name="Shetty J."/>
            <person name="Stajich J.E."/>
            <person name="Tripathy S."/>
            <person name="Wawra S."/>
            <person name="van West P."/>
            <person name="Whitty B.R."/>
            <person name="Coutinho P.M."/>
            <person name="Henrissat B."/>
            <person name="Martin F."/>
            <person name="Thomas P.D."/>
            <person name="Tyler B.M."/>
            <person name="De Vries R.P."/>
            <person name="Kamoun S."/>
            <person name="Yandell M."/>
            <person name="Tisserat N."/>
            <person name="Buell C.R."/>
        </authorList>
    </citation>
    <scope>NUCLEOTIDE SEQUENCE</scope>
    <source>
        <strain evidence="3">DAOM:BR144</strain>
    </source>
</reference>
<protein>
    <recommendedName>
        <fullName evidence="1">Tc3 transposase DNA binding domain-containing protein</fullName>
    </recommendedName>
</protein>
<name>K3WKK4_GLOUD</name>
<dbReference type="InParanoid" id="K3WKK4"/>
<dbReference type="SUPFAM" id="SSF46689">
    <property type="entry name" value="Homeodomain-like"/>
    <property type="match status" value="1"/>
</dbReference>
<sequence length="106" mass="12022">MPGGTKLTLVEQDQIQVLKVQKLSLRAIAKTIGHSKNVAKNFLKDPHHYASKERAGRAFKLSERNHRAVFRHATINNKSSSQIVNLLSKPVSTRTVRRELQRNNNV</sequence>
<dbReference type="VEuPathDB" id="FungiDB:PYU1_G005485"/>
<dbReference type="EMBL" id="GL376633">
    <property type="status" value="NOT_ANNOTATED_CDS"/>
    <property type="molecule type" value="Genomic_DNA"/>
</dbReference>
<dbReference type="InterPro" id="IPR025898">
    <property type="entry name" value="Tc3_transposase_DNA-bd_dom"/>
</dbReference>
<evidence type="ECO:0000313" key="3">
    <source>
        <dbReference type="Proteomes" id="UP000019132"/>
    </source>
</evidence>
<feature type="domain" description="Tc3 transposase DNA binding" evidence="1">
    <location>
        <begin position="4"/>
        <end position="50"/>
    </location>
</feature>
<accession>K3WKK4</accession>
<dbReference type="InterPro" id="IPR009057">
    <property type="entry name" value="Homeodomain-like_sf"/>
</dbReference>